<evidence type="ECO:0000313" key="4">
    <source>
        <dbReference type="Proteomes" id="UP000193218"/>
    </source>
</evidence>
<sequence length="706" mass="81249">MDEDEQQELFETGKRKQKARATEAEPHNNASDTQQLDSWYTIALDEHVSDTRNRLIGPRISQSWRKAPSLRKSTIVPPINAEFTPEDKAAFFLALARHSRFRPELIAADIGRHEVEVEHYLDLLEDGFAAVQRNTGSQEGQRDRAGRYKSRHPWEEGLSPAAREVSAKWIKEEESIAERLESAVREKSLEISRLEKDILRKDEKRAVLRSIRQPKQLAAHRPLEDEALRKLEKKWALEDYMEELSSDKIDTLERLIAASWQKWAEPLSRRTGPNGQPIGASVQDGPPVIGHPRSTETRRMAADQEMIEEIQAINKKKRTPEQKGSLRVLLRRRHMRQKYRMRRLVASGMTPEEIEQQGGPDEVYWKKDVEMRANGGNRWKCPADEGRAALLRLRKAAKNLGVVDEFVHKGWDVFNLSKLKTWHECFIEKNEHGVSGEPAVLTETLSLLYDHLVSFVAALVFQTIITAEQAITLSPEAEPSREITIQHIRSTLAMRDEDPISDLLAFRKRWVPDEILEKIEEKSPYDLDDYSLPFRDMAVLGTLPAPDSMDGLDDVEAERHAENAPHDGSLDGVMSDDDLSSTLSDQEDATLDDALEVMDTGYDALHEQRLWEGHAKKTQVEDWMDPCEAQELPEDCSRRASKLHRDAKEMREDYIRTLEDVNKTRRWRRSIRNRSFTMPTTRLKLQTTKKRLYKSTAIIIESEDDL</sequence>
<feature type="region of interest" description="Disordered" evidence="2">
    <location>
        <begin position="267"/>
        <end position="289"/>
    </location>
</feature>
<dbReference type="GeneID" id="33556783"/>
<dbReference type="InParanoid" id="A0A1Y1UN56"/>
<dbReference type="Proteomes" id="UP000193218">
    <property type="component" value="Unassembled WGS sequence"/>
</dbReference>
<dbReference type="PANTHER" id="PTHR28079">
    <property type="entry name" value="RNA POLYMERASE I-SPECIFIC TRANSCRIPTION INITIATION FACTOR RRN5"/>
    <property type="match status" value="1"/>
</dbReference>
<feature type="compositionally biased region" description="Acidic residues" evidence="2">
    <location>
        <begin position="574"/>
        <end position="584"/>
    </location>
</feature>
<accession>A0A1Y1UN56</accession>
<comment type="caution">
    <text evidence="3">The sequence shown here is derived from an EMBL/GenBank/DDBJ whole genome shotgun (WGS) entry which is preliminary data.</text>
</comment>
<evidence type="ECO:0000256" key="1">
    <source>
        <dbReference type="SAM" id="Coils"/>
    </source>
</evidence>
<organism evidence="3 4">
    <name type="scientific">Kockovaella imperatae</name>
    <dbReference type="NCBI Taxonomy" id="4999"/>
    <lineage>
        <taxon>Eukaryota</taxon>
        <taxon>Fungi</taxon>
        <taxon>Dikarya</taxon>
        <taxon>Basidiomycota</taxon>
        <taxon>Agaricomycotina</taxon>
        <taxon>Tremellomycetes</taxon>
        <taxon>Tremellales</taxon>
        <taxon>Cuniculitremaceae</taxon>
        <taxon>Kockovaella</taxon>
    </lineage>
</organism>
<dbReference type="AlphaFoldDB" id="A0A1Y1UN56"/>
<protein>
    <submittedName>
        <fullName evidence="3">Uncharacterized protein</fullName>
    </submittedName>
</protein>
<dbReference type="GO" id="GO:0000182">
    <property type="term" value="F:rDNA binding"/>
    <property type="evidence" value="ECO:0007669"/>
    <property type="project" value="TreeGrafter"/>
</dbReference>
<feature type="region of interest" description="Disordered" evidence="2">
    <location>
        <begin position="132"/>
        <end position="152"/>
    </location>
</feature>
<evidence type="ECO:0000313" key="3">
    <source>
        <dbReference type="EMBL" id="ORX38947.1"/>
    </source>
</evidence>
<reference evidence="3 4" key="1">
    <citation type="submission" date="2017-03" db="EMBL/GenBank/DDBJ databases">
        <title>Widespread Adenine N6-methylation of Active Genes in Fungi.</title>
        <authorList>
            <consortium name="DOE Joint Genome Institute"/>
            <person name="Mondo S.J."/>
            <person name="Dannebaum R.O."/>
            <person name="Kuo R.C."/>
            <person name="Louie K.B."/>
            <person name="Bewick A.J."/>
            <person name="Labutti K."/>
            <person name="Haridas S."/>
            <person name="Kuo A."/>
            <person name="Salamov A."/>
            <person name="Ahrendt S.R."/>
            <person name="Lau R."/>
            <person name="Bowen B.P."/>
            <person name="Lipzen A."/>
            <person name="Sullivan W."/>
            <person name="Andreopoulos W.B."/>
            <person name="Clum A."/>
            <person name="Lindquist E."/>
            <person name="Daum C."/>
            <person name="Northen T.R."/>
            <person name="Ramamoorthy G."/>
            <person name="Schmitz R.J."/>
            <person name="Gryganskyi A."/>
            <person name="Culley D."/>
            <person name="Magnuson J."/>
            <person name="James T.Y."/>
            <person name="O'Malley M.A."/>
            <person name="Stajich J.E."/>
            <person name="Spatafora J.W."/>
            <person name="Visel A."/>
            <person name="Grigoriev I.V."/>
        </authorList>
    </citation>
    <scope>NUCLEOTIDE SEQUENCE [LARGE SCALE GENOMIC DNA]</scope>
    <source>
        <strain evidence="3 4">NRRL Y-17943</strain>
    </source>
</reference>
<keyword evidence="4" id="KW-1185">Reference proteome</keyword>
<dbReference type="PANTHER" id="PTHR28079:SF1">
    <property type="entry name" value="RNA POLYMERASE I-SPECIFIC TRANSCRIPTION INITIATION FACTOR RRN5"/>
    <property type="match status" value="1"/>
</dbReference>
<dbReference type="InterPro" id="IPR039601">
    <property type="entry name" value="Rrn5"/>
</dbReference>
<proteinExistence type="predicted"/>
<dbReference type="GO" id="GO:0006361">
    <property type="term" value="P:transcription initiation at RNA polymerase I promoter"/>
    <property type="evidence" value="ECO:0007669"/>
    <property type="project" value="TreeGrafter"/>
</dbReference>
<dbReference type="GO" id="GO:0042790">
    <property type="term" value="P:nucleolar large rRNA transcription by RNA polymerase I"/>
    <property type="evidence" value="ECO:0007669"/>
    <property type="project" value="InterPro"/>
</dbReference>
<keyword evidence="1" id="KW-0175">Coiled coil</keyword>
<feature type="region of interest" description="Disordered" evidence="2">
    <location>
        <begin position="1"/>
        <end position="35"/>
    </location>
</feature>
<feature type="region of interest" description="Disordered" evidence="2">
    <location>
        <begin position="562"/>
        <end position="584"/>
    </location>
</feature>
<dbReference type="RefSeq" id="XP_021872810.1">
    <property type="nucleotide sequence ID" value="XM_022014975.1"/>
</dbReference>
<dbReference type="STRING" id="4999.A0A1Y1UN56"/>
<dbReference type="OrthoDB" id="2240312at2759"/>
<gene>
    <name evidence="3" type="ORF">BD324DRAFT_617965</name>
</gene>
<dbReference type="EMBL" id="NBSH01000003">
    <property type="protein sequence ID" value="ORX38947.1"/>
    <property type="molecule type" value="Genomic_DNA"/>
</dbReference>
<feature type="coiled-coil region" evidence="1">
    <location>
        <begin position="170"/>
        <end position="197"/>
    </location>
</feature>
<dbReference type="GO" id="GO:0000500">
    <property type="term" value="C:RNA polymerase I upstream activating factor complex"/>
    <property type="evidence" value="ECO:0007669"/>
    <property type="project" value="InterPro"/>
</dbReference>
<evidence type="ECO:0000256" key="2">
    <source>
        <dbReference type="SAM" id="MobiDB-lite"/>
    </source>
</evidence>
<name>A0A1Y1UN56_9TREE</name>
<dbReference type="GO" id="GO:0001181">
    <property type="term" value="F:RNA polymerase I general transcription initiation factor activity"/>
    <property type="evidence" value="ECO:0007669"/>
    <property type="project" value="TreeGrafter"/>
</dbReference>